<keyword evidence="2" id="KW-0479">Metal-binding</keyword>
<evidence type="ECO:0000313" key="8">
    <source>
        <dbReference type="Proteomes" id="UP000317238"/>
    </source>
</evidence>
<evidence type="ECO:0000256" key="1">
    <source>
        <dbReference type="ARBA" id="ARBA00008779"/>
    </source>
</evidence>
<keyword evidence="5" id="KW-0732">Signal</keyword>
<dbReference type="InterPro" id="IPR050738">
    <property type="entry name" value="Sulfatase"/>
</dbReference>
<dbReference type="Proteomes" id="UP000317238">
    <property type="component" value="Unassembled WGS sequence"/>
</dbReference>
<dbReference type="EC" id="3.1.6.1" evidence="7"/>
<evidence type="ECO:0000256" key="3">
    <source>
        <dbReference type="ARBA" id="ARBA00022801"/>
    </source>
</evidence>
<evidence type="ECO:0000256" key="2">
    <source>
        <dbReference type="ARBA" id="ARBA00022723"/>
    </source>
</evidence>
<dbReference type="InterPro" id="IPR024607">
    <property type="entry name" value="Sulfatase_CS"/>
</dbReference>
<protein>
    <submittedName>
        <fullName evidence="7">Arylsulfatase</fullName>
        <ecNumber evidence="7">3.1.6.1</ecNumber>
    </submittedName>
</protein>
<dbReference type="AlphaFoldDB" id="A0A5C5XYI6"/>
<dbReference type="Pfam" id="PF00884">
    <property type="entry name" value="Sulfatase"/>
    <property type="match status" value="1"/>
</dbReference>
<proteinExistence type="inferred from homology"/>
<dbReference type="OrthoDB" id="9762941at2"/>
<comment type="caution">
    <text evidence="7">The sequence shown here is derived from an EMBL/GenBank/DDBJ whole genome shotgun (WGS) entry which is preliminary data.</text>
</comment>
<evidence type="ECO:0000313" key="7">
    <source>
        <dbReference type="EMBL" id="TWT67768.1"/>
    </source>
</evidence>
<keyword evidence="4" id="KW-0106">Calcium</keyword>
<name>A0A5C5XYI6_9PLAN</name>
<evidence type="ECO:0000256" key="5">
    <source>
        <dbReference type="SAM" id="SignalP"/>
    </source>
</evidence>
<evidence type="ECO:0000259" key="6">
    <source>
        <dbReference type="Pfam" id="PF00884"/>
    </source>
</evidence>
<comment type="similarity">
    <text evidence="1">Belongs to the sulfatase family.</text>
</comment>
<keyword evidence="3 7" id="KW-0378">Hydrolase</keyword>
<dbReference type="PANTHER" id="PTHR42693">
    <property type="entry name" value="ARYLSULFATASE FAMILY MEMBER"/>
    <property type="match status" value="1"/>
</dbReference>
<dbReference type="SUPFAM" id="SSF53649">
    <property type="entry name" value="Alkaline phosphatase-like"/>
    <property type="match status" value="1"/>
</dbReference>
<accession>A0A5C5XYI6</accession>
<dbReference type="PANTHER" id="PTHR42693:SF53">
    <property type="entry name" value="ENDO-4-O-SULFATASE"/>
    <property type="match status" value="1"/>
</dbReference>
<dbReference type="Gene3D" id="3.40.720.10">
    <property type="entry name" value="Alkaline Phosphatase, subunit A"/>
    <property type="match status" value="2"/>
</dbReference>
<feature type="chain" id="PRO_5023023565" evidence="5">
    <location>
        <begin position="30"/>
        <end position="545"/>
    </location>
</feature>
<gene>
    <name evidence="7" type="ORF">Pan14r_00050</name>
</gene>
<feature type="signal peptide" evidence="5">
    <location>
        <begin position="1"/>
        <end position="29"/>
    </location>
</feature>
<dbReference type="PROSITE" id="PS00523">
    <property type="entry name" value="SULFATASE_1"/>
    <property type="match status" value="1"/>
</dbReference>
<evidence type="ECO:0000256" key="4">
    <source>
        <dbReference type="ARBA" id="ARBA00022837"/>
    </source>
</evidence>
<dbReference type="EMBL" id="SJPL01000001">
    <property type="protein sequence ID" value="TWT67768.1"/>
    <property type="molecule type" value="Genomic_DNA"/>
</dbReference>
<dbReference type="RefSeq" id="WP_146437944.1">
    <property type="nucleotide sequence ID" value="NZ_SJPL01000001.1"/>
</dbReference>
<reference evidence="7 8" key="1">
    <citation type="submission" date="2019-02" db="EMBL/GenBank/DDBJ databases">
        <title>Deep-cultivation of Planctomycetes and their phenomic and genomic characterization uncovers novel biology.</title>
        <authorList>
            <person name="Wiegand S."/>
            <person name="Jogler M."/>
            <person name="Boedeker C."/>
            <person name="Pinto D."/>
            <person name="Vollmers J."/>
            <person name="Rivas-Marin E."/>
            <person name="Kohn T."/>
            <person name="Peeters S.H."/>
            <person name="Heuer A."/>
            <person name="Rast P."/>
            <person name="Oberbeckmann S."/>
            <person name="Bunk B."/>
            <person name="Jeske O."/>
            <person name="Meyerdierks A."/>
            <person name="Storesund J.E."/>
            <person name="Kallscheuer N."/>
            <person name="Luecker S."/>
            <person name="Lage O.M."/>
            <person name="Pohl T."/>
            <person name="Merkel B.J."/>
            <person name="Hornburger P."/>
            <person name="Mueller R.-W."/>
            <person name="Bruemmer F."/>
            <person name="Labrenz M."/>
            <person name="Spormann A.M."/>
            <person name="Op Den Camp H."/>
            <person name="Overmann J."/>
            <person name="Amann R."/>
            <person name="Jetten M.S.M."/>
            <person name="Mascher T."/>
            <person name="Medema M.H."/>
            <person name="Devos D.P."/>
            <person name="Kaster A.-K."/>
            <person name="Ovreas L."/>
            <person name="Rohde M."/>
            <person name="Galperin M.Y."/>
            <person name="Jogler C."/>
        </authorList>
    </citation>
    <scope>NUCLEOTIDE SEQUENCE [LARGE SCALE GENOMIC DNA]</scope>
    <source>
        <strain evidence="7 8">Pan14r</strain>
    </source>
</reference>
<sequence length="545" mass="60295" precursor="true">MNDVSIRKLIALLAIAVASTLAGSNARCADTHQPKSDRPNVVFFIADDMLPRHFNCLAEGKGRNLTPNLDRLAGEGVVMVNQYCASPICTPSRYNVLTGTYASRATNPAFLQTTQNNGGQTKVEFNTHIMKDTPTLPRMLKRAGYETAMVGKNHVVEVAGLETFPDFDASAKAPENITRLKANHDKVCQAIREIGFDYVDRVYHNNPHFLGLHEVAVQNMEWITEGAINFLDQDHDRPFFLYMATTVPHGPTNGPQSWNADPLISPLGYLDRAPDVQPARQTIPERIRQAGLSVNDDTCNLLWLDDAVGALIKKLEQTNQLQNTVFFFYSDHGQKAKGTLYEGGVHNPSIVWRPGGFPVGSTSDALVHVVDFAPTIVQIAGVDPSTGSFDGESFLGYLNGTPATSDRVLYFELGYTRAVRKGSWKYLAVRYPADIENMSMEQRKRTLENWNAARRRRHVRIVTEDPSLPFSHLTAIPGGGDAESGSTGSLPGYYDRDQLYNLDDDPGEQNNLAGAPEYAEKLREMKQILNAHVLRLPGTFGEFGK</sequence>
<dbReference type="GO" id="GO:0046872">
    <property type="term" value="F:metal ion binding"/>
    <property type="evidence" value="ECO:0007669"/>
    <property type="project" value="UniProtKB-KW"/>
</dbReference>
<keyword evidence="8" id="KW-1185">Reference proteome</keyword>
<dbReference type="InterPro" id="IPR017850">
    <property type="entry name" value="Alkaline_phosphatase_core_sf"/>
</dbReference>
<feature type="domain" description="Sulfatase N-terminal" evidence="6">
    <location>
        <begin position="39"/>
        <end position="382"/>
    </location>
</feature>
<dbReference type="GO" id="GO:0004065">
    <property type="term" value="F:arylsulfatase activity"/>
    <property type="evidence" value="ECO:0007669"/>
    <property type="project" value="UniProtKB-EC"/>
</dbReference>
<organism evidence="7 8">
    <name type="scientific">Crateriforma conspicua</name>
    <dbReference type="NCBI Taxonomy" id="2527996"/>
    <lineage>
        <taxon>Bacteria</taxon>
        <taxon>Pseudomonadati</taxon>
        <taxon>Planctomycetota</taxon>
        <taxon>Planctomycetia</taxon>
        <taxon>Planctomycetales</taxon>
        <taxon>Planctomycetaceae</taxon>
        <taxon>Crateriforma</taxon>
    </lineage>
</organism>
<dbReference type="InterPro" id="IPR000917">
    <property type="entry name" value="Sulfatase_N"/>
</dbReference>